<dbReference type="EC" id="7.-.-.-" evidence="6"/>
<dbReference type="NCBIfam" id="NF045876">
    <property type="entry name" value="RnfG_DVU2794"/>
    <property type="match status" value="1"/>
</dbReference>
<evidence type="ECO:0000313" key="9">
    <source>
        <dbReference type="Proteomes" id="UP000605201"/>
    </source>
</evidence>
<keyword evidence="3 6" id="KW-0285">Flavoprotein</keyword>
<reference evidence="8 9" key="1">
    <citation type="submission" date="2020-08" db="EMBL/GenBank/DDBJ databases">
        <title>Bridging the membrane lipid divide: bacteria of the FCB group superphylum have the potential to synthesize archaeal ether lipids.</title>
        <authorList>
            <person name="Villanueva L."/>
            <person name="Von Meijenfeldt F.A.B."/>
            <person name="Westbye A.B."/>
            <person name="Yadav S."/>
            <person name="Hopmans E.C."/>
            <person name="Dutilh B.E."/>
            <person name="Sinninghe Damste J.S."/>
        </authorList>
    </citation>
    <scope>NUCLEOTIDE SEQUENCE [LARGE SCALE GENOMIC DNA]</scope>
    <source>
        <strain evidence="8">NIOZ-UU17</strain>
    </source>
</reference>
<comment type="cofactor">
    <cofactor evidence="6">
        <name>FMN</name>
        <dbReference type="ChEBI" id="CHEBI:58210"/>
    </cofactor>
</comment>
<keyword evidence="6" id="KW-1278">Translocase</keyword>
<dbReference type="GO" id="GO:0005886">
    <property type="term" value="C:plasma membrane"/>
    <property type="evidence" value="ECO:0007669"/>
    <property type="project" value="UniProtKB-SubCell"/>
</dbReference>
<keyword evidence="6" id="KW-1133">Transmembrane helix</keyword>
<comment type="subcellular location">
    <subcellularLocation>
        <location evidence="6">Cell membrane</location>
        <topology evidence="6">Single-pass membrane protein</topology>
    </subcellularLocation>
</comment>
<dbReference type="PIRSF" id="PIRSF006091">
    <property type="entry name" value="E_trnsport_RnfG"/>
    <property type="match status" value="1"/>
</dbReference>
<dbReference type="PANTHER" id="PTHR36118">
    <property type="entry name" value="ION-TRANSLOCATING OXIDOREDUCTASE COMPLEX SUBUNIT G"/>
    <property type="match status" value="1"/>
</dbReference>
<evidence type="ECO:0000256" key="4">
    <source>
        <dbReference type="ARBA" id="ARBA00022643"/>
    </source>
</evidence>
<name>A0A8J6NTQ5_9BACT</name>
<dbReference type="HAMAP" id="MF_00479">
    <property type="entry name" value="RsxG_RnfG"/>
    <property type="match status" value="1"/>
</dbReference>
<dbReference type="SMART" id="SM00900">
    <property type="entry name" value="FMN_bind"/>
    <property type="match status" value="1"/>
</dbReference>
<organism evidence="8 9">
    <name type="scientific">Candidatus Desulfatibia vada</name>
    <dbReference type="NCBI Taxonomy" id="2841696"/>
    <lineage>
        <taxon>Bacteria</taxon>
        <taxon>Pseudomonadati</taxon>
        <taxon>Thermodesulfobacteriota</taxon>
        <taxon>Desulfobacteria</taxon>
        <taxon>Desulfobacterales</taxon>
        <taxon>Desulfobacterales incertae sedis</taxon>
        <taxon>Candidatus Desulfatibia</taxon>
    </lineage>
</organism>
<evidence type="ECO:0000256" key="1">
    <source>
        <dbReference type="ARBA" id="ARBA00022448"/>
    </source>
</evidence>
<gene>
    <name evidence="6" type="primary">rnfG</name>
    <name evidence="8" type="ORF">H8D96_17820</name>
</gene>
<evidence type="ECO:0000313" key="8">
    <source>
        <dbReference type="EMBL" id="MBC8433771.1"/>
    </source>
</evidence>
<keyword evidence="6" id="KW-0472">Membrane</keyword>
<evidence type="ECO:0000256" key="2">
    <source>
        <dbReference type="ARBA" id="ARBA00022553"/>
    </source>
</evidence>
<accession>A0A8J6NTQ5</accession>
<proteinExistence type="inferred from homology"/>
<evidence type="ECO:0000256" key="6">
    <source>
        <dbReference type="HAMAP-Rule" id="MF_00479"/>
    </source>
</evidence>
<protein>
    <recommendedName>
        <fullName evidence="6">Ion-translocating oxidoreductase complex subunit G</fullName>
        <ecNumber evidence="6">7.-.-.-</ecNumber>
    </recommendedName>
    <alternativeName>
        <fullName evidence="6">Rnf electron transport complex subunit G</fullName>
    </alternativeName>
</protein>
<dbReference type="InterPro" id="IPR010209">
    <property type="entry name" value="Ion_transpt_RnfG/RsxG"/>
</dbReference>
<feature type="modified residue" description="FMN phosphoryl threonine" evidence="6">
    <location>
        <position position="164"/>
    </location>
</feature>
<dbReference type="GO" id="GO:0010181">
    <property type="term" value="F:FMN binding"/>
    <property type="evidence" value="ECO:0007669"/>
    <property type="project" value="InterPro"/>
</dbReference>
<sequence length="197" mass="20712">MRELVTMVVVLTVLSAFSGGLLSGLRNATAARIEVQQLKFVKGPAIKSILTGATNDPIADRFALKDGDIERKFFVGKFDDKANTVVLESFGKGYGGDIGLMVGVNIEEDKIVGVSVTTHSETPGLGATAKDDPGFAAQFKGLSLNETFKVTNDGGKVNALSGATITSRAVCVAATGAGSVYQKLKPQLVEKLKEFNQ</sequence>
<comment type="similarity">
    <text evidence="6">Belongs to the RnfG family.</text>
</comment>
<dbReference type="PANTHER" id="PTHR36118:SF1">
    <property type="entry name" value="ION-TRANSLOCATING OXIDOREDUCTASE COMPLEX SUBUNIT G"/>
    <property type="match status" value="1"/>
</dbReference>
<dbReference type="GO" id="GO:0022900">
    <property type="term" value="P:electron transport chain"/>
    <property type="evidence" value="ECO:0007669"/>
    <property type="project" value="UniProtKB-UniRule"/>
</dbReference>
<evidence type="ECO:0000256" key="5">
    <source>
        <dbReference type="ARBA" id="ARBA00022982"/>
    </source>
</evidence>
<evidence type="ECO:0000259" key="7">
    <source>
        <dbReference type="SMART" id="SM00900"/>
    </source>
</evidence>
<keyword evidence="6" id="KW-1003">Cell membrane</keyword>
<dbReference type="Pfam" id="PF04205">
    <property type="entry name" value="FMN_bind"/>
    <property type="match status" value="1"/>
</dbReference>
<keyword evidence="1 6" id="KW-0813">Transport</keyword>
<feature type="domain" description="FMN-binding" evidence="7">
    <location>
        <begin position="93"/>
        <end position="181"/>
    </location>
</feature>
<dbReference type="InterPro" id="IPR007329">
    <property type="entry name" value="FMN-bd"/>
</dbReference>
<dbReference type="NCBIfam" id="TIGR01947">
    <property type="entry name" value="rnfG"/>
    <property type="match status" value="1"/>
</dbReference>
<keyword evidence="6" id="KW-0812">Transmembrane</keyword>
<dbReference type="AlphaFoldDB" id="A0A8J6NTQ5"/>
<dbReference type="EMBL" id="JACNIG010000333">
    <property type="protein sequence ID" value="MBC8433771.1"/>
    <property type="molecule type" value="Genomic_DNA"/>
</dbReference>
<keyword evidence="5 6" id="KW-0249">Electron transport</keyword>
<dbReference type="Proteomes" id="UP000605201">
    <property type="component" value="Unassembled WGS sequence"/>
</dbReference>
<dbReference type="GO" id="GO:0009055">
    <property type="term" value="F:electron transfer activity"/>
    <property type="evidence" value="ECO:0007669"/>
    <property type="project" value="InterPro"/>
</dbReference>
<comment type="function">
    <text evidence="6">Part of a membrane-bound complex that couples electron transfer with translocation of ions across the membrane.</text>
</comment>
<comment type="subunit">
    <text evidence="6">The complex is composed of six subunits: RnfA, RnfB, RnfC, RnfD, RnfE and RnfG.</text>
</comment>
<keyword evidence="4 6" id="KW-0288">FMN</keyword>
<keyword evidence="2 6" id="KW-0597">Phosphoprotein</keyword>
<comment type="caution">
    <text evidence="8">The sequence shown here is derived from an EMBL/GenBank/DDBJ whole genome shotgun (WGS) entry which is preliminary data.</text>
</comment>
<evidence type="ECO:0000256" key="3">
    <source>
        <dbReference type="ARBA" id="ARBA00022630"/>
    </source>
</evidence>